<reference evidence="1 2" key="2">
    <citation type="submission" date="2013-04" db="EMBL/GenBank/DDBJ databases">
        <title>Comparative genomics of 12 strains of Erwinia amylovora identifies a pan-genome with a large conserved core and provides insights into host specificity.</title>
        <authorList>
            <person name="Mann R.A."/>
            <person name="Smits T.H.M."/>
            <person name="Buehlmann A."/>
            <person name="Blom J."/>
            <person name="Goesmann A."/>
            <person name="Frey J.E."/>
            <person name="Plummer K.M."/>
            <person name="Beer S.V."/>
            <person name="Luck J."/>
            <person name="Duffy B."/>
            <person name="Rodoni B."/>
        </authorList>
    </citation>
    <scope>NUCLEOTIDE SEQUENCE [LARGE SCALE GENOMIC DNA]</scope>
    <source>
        <strain evidence="2">CFBP 1232</strain>
    </source>
</reference>
<organism evidence="1 2">
    <name type="scientific">Erwinia amylovora NBRC 12687 = CFBP 1232</name>
    <dbReference type="NCBI Taxonomy" id="1219359"/>
    <lineage>
        <taxon>Bacteria</taxon>
        <taxon>Pseudomonadati</taxon>
        <taxon>Pseudomonadota</taxon>
        <taxon>Gammaproteobacteria</taxon>
        <taxon>Enterobacterales</taxon>
        <taxon>Erwiniaceae</taxon>
        <taxon>Erwinia</taxon>
    </lineage>
</organism>
<evidence type="ECO:0000313" key="2">
    <source>
        <dbReference type="Proteomes" id="UP000013111"/>
    </source>
</evidence>
<sequence length="97" mass="10827">MIAGVASTLLFKRGILLPSASKPLHRLSGALRMKRKFFRFSGPLIVVLFTRQACAYAHLNTRFSSANPCPKRSCWYSEKIFSLLSVLPTLRQAANCP</sequence>
<gene>
    <name evidence="1" type="ORF">BN437_2099</name>
</gene>
<dbReference type="EMBL" id="CAPB01000021">
    <property type="protein sequence ID" value="CCO94027.1"/>
    <property type="molecule type" value="Genomic_DNA"/>
</dbReference>
<evidence type="ECO:0000313" key="1">
    <source>
        <dbReference type="EMBL" id="CCO94027.1"/>
    </source>
</evidence>
<reference evidence="1 2" key="1">
    <citation type="submission" date="2012-11" db="EMBL/GenBank/DDBJ databases">
        <authorList>
            <person name="Linke B."/>
        </authorList>
    </citation>
    <scope>NUCLEOTIDE SEQUENCE [LARGE SCALE GENOMIC DNA]</scope>
    <source>
        <strain evidence="2">CFBP 1232</strain>
    </source>
</reference>
<accession>A0A831A2Y7</accession>
<dbReference type="AlphaFoldDB" id="A0A831A2Y7"/>
<protein>
    <submittedName>
        <fullName evidence="1">Uncharacterized protein</fullName>
    </submittedName>
</protein>
<dbReference type="Proteomes" id="UP000013111">
    <property type="component" value="Unassembled WGS sequence"/>
</dbReference>
<comment type="caution">
    <text evidence="1">The sequence shown here is derived from an EMBL/GenBank/DDBJ whole genome shotgun (WGS) entry which is preliminary data.</text>
</comment>
<proteinExistence type="predicted"/>
<name>A0A831A2Y7_ERWAM</name>